<evidence type="ECO:0000259" key="10">
    <source>
        <dbReference type="PROSITE" id="PS50262"/>
    </source>
</evidence>
<evidence type="ECO:0000256" key="7">
    <source>
        <dbReference type="ARBA" id="ARBA00023224"/>
    </source>
</evidence>
<dbReference type="SMART" id="SM01381">
    <property type="entry name" value="7TM_GPCR_Srsx"/>
    <property type="match status" value="1"/>
</dbReference>
<reference evidence="11 12" key="1">
    <citation type="submission" date="2024-01" db="EMBL/GenBank/DDBJ databases">
        <title>The genome of the rayed Mediterranean limpet Patella caerulea (Linnaeus, 1758).</title>
        <authorList>
            <person name="Anh-Thu Weber A."/>
            <person name="Halstead-Nussloch G."/>
        </authorList>
    </citation>
    <scope>NUCLEOTIDE SEQUENCE [LARGE SCALE GENOMIC DNA]</scope>
    <source>
        <strain evidence="11">AATW-2023a</strain>
        <tissue evidence="11">Whole specimen</tissue>
    </source>
</reference>
<feature type="domain" description="G-protein coupled receptors family 1 profile" evidence="10">
    <location>
        <begin position="47"/>
        <end position="412"/>
    </location>
</feature>
<name>A0AAN8Q113_PATCE</name>
<keyword evidence="12" id="KW-1185">Reference proteome</keyword>
<feature type="transmembrane region" description="Helical" evidence="9">
    <location>
        <begin position="107"/>
        <end position="129"/>
    </location>
</feature>
<feature type="transmembrane region" description="Helical" evidence="9">
    <location>
        <begin position="395"/>
        <end position="415"/>
    </location>
</feature>
<evidence type="ECO:0000313" key="11">
    <source>
        <dbReference type="EMBL" id="KAK6192109.1"/>
    </source>
</evidence>
<dbReference type="Pfam" id="PF00001">
    <property type="entry name" value="7tm_1"/>
    <property type="match status" value="1"/>
</dbReference>
<evidence type="ECO:0000256" key="1">
    <source>
        <dbReference type="ARBA" id="ARBA00004141"/>
    </source>
</evidence>
<evidence type="ECO:0000256" key="9">
    <source>
        <dbReference type="SAM" id="Phobius"/>
    </source>
</evidence>
<keyword evidence="5 9" id="KW-0472">Membrane</keyword>
<dbReference type="EMBL" id="JAZGQO010000002">
    <property type="protein sequence ID" value="KAK6192109.1"/>
    <property type="molecule type" value="Genomic_DNA"/>
</dbReference>
<keyword evidence="3 9" id="KW-1133">Transmembrane helix</keyword>
<organism evidence="11 12">
    <name type="scientific">Patella caerulea</name>
    <name type="common">Rayed Mediterranean limpet</name>
    <dbReference type="NCBI Taxonomy" id="87958"/>
    <lineage>
        <taxon>Eukaryota</taxon>
        <taxon>Metazoa</taxon>
        <taxon>Spiralia</taxon>
        <taxon>Lophotrochozoa</taxon>
        <taxon>Mollusca</taxon>
        <taxon>Gastropoda</taxon>
        <taxon>Patellogastropoda</taxon>
        <taxon>Patelloidea</taxon>
        <taxon>Patellidae</taxon>
        <taxon>Patella</taxon>
    </lineage>
</organism>
<comment type="subcellular location">
    <subcellularLocation>
        <location evidence="1">Membrane</location>
        <topology evidence="1">Multi-pass membrane protein</topology>
    </subcellularLocation>
</comment>
<dbReference type="InterPro" id="IPR017452">
    <property type="entry name" value="GPCR_Rhodpsn_7TM"/>
</dbReference>
<comment type="caution">
    <text evidence="11">The sequence shown here is derived from an EMBL/GenBank/DDBJ whole genome shotgun (WGS) entry which is preliminary data.</text>
</comment>
<evidence type="ECO:0000256" key="6">
    <source>
        <dbReference type="ARBA" id="ARBA00023170"/>
    </source>
</evidence>
<dbReference type="PRINTS" id="PR00237">
    <property type="entry name" value="GPCRRHODOPSN"/>
</dbReference>
<dbReference type="GO" id="GO:0005886">
    <property type="term" value="C:plasma membrane"/>
    <property type="evidence" value="ECO:0007669"/>
    <property type="project" value="TreeGrafter"/>
</dbReference>
<feature type="transmembrane region" description="Helical" evidence="9">
    <location>
        <begin position="66"/>
        <end position="87"/>
    </location>
</feature>
<dbReference type="AlphaFoldDB" id="A0AAN8Q113"/>
<comment type="similarity">
    <text evidence="8">Belongs to the G-protein coupled receptor 1 family.</text>
</comment>
<dbReference type="CDD" id="cd00637">
    <property type="entry name" value="7tm_classA_rhodopsin-like"/>
    <property type="match status" value="1"/>
</dbReference>
<evidence type="ECO:0000256" key="2">
    <source>
        <dbReference type="ARBA" id="ARBA00022692"/>
    </source>
</evidence>
<evidence type="ECO:0000256" key="5">
    <source>
        <dbReference type="ARBA" id="ARBA00023136"/>
    </source>
</evidence>
<gene>
    <name evidence="11" type="ORF">SNE40_003647</name>
</gene>
<feature type="transmembrane region" description="Helical" evidence="9">
    <location>
        <begin position="194"/>
        <end position="215"/>
    </location>
</feature>
<feature type="transmembrane region" description="Helical" evidence="9">
    <location>
        <begin position="30"/>
        <end position="54"/>
    </location>
</feature>
<evidence type="ECO:0000313" key="12">
    <source>
        <dbReference type="Proteomes" id="UP001347796"/>
    </source>
</evidence>
<protein>
    <recommendedName>
        <fullName evidence="10">G-protein coupled receptors family 1 profile domain-containing protein</fullName>
    </recommendedName>
</protein>
<dbReference type="PROSITE" id="PS00237">
    <property type="entry name" value="G_PROTEIN_RECEP_F1_1"/>
    <property type="match status" value="1"/>
</dbReference>
<dbReference type="SUPFAM" id="SSF81321">
    <property type="entry name" value="Family A G protein-coupled receptor-like"/>
    <property type="match status" value="1"/>
</dbReference>
<feature type="transmembrane region" description="Helical" evidence="9">
    <location>
        <begin position="368"/>
        <end position="389"/>
    </location>
</feature>
<dbReference type="InterPro" id="IPR000276">
    <property type="entry name" value="GPCR_Rhodpsn"/>
</dbReference>
<keyword evidence="2 8" id="KW-0812">Transmembrane</keyword>
<keyword evidence="7 8" id="KW-0807">Transducer</keyword>
<evidence type="ECO:0000256" key="3">
    <source>
        <dbReference type="ARBA" id="ARBA00022989"/>
    </source>
</evidence>
<dbReference type="GO" id="GO:0008188">
    <property type="term" value="F:neuropeptide receptor activity"/>
    <property type="evidence" value="ECO:0007669"/>
    <property type="project" value="TreeGrafter"/>
</dbReference>
<keyword evidence="4 8" id="KW-0297">G-protein coupled receptor</keyword>
<evidence type="ECO:0000256" key="4">
    <source>
        <dbReference type="ARBA" id="ARBA00023040"/>
    </source>
</evidence>
<dbReference type="PANTHER" id="PTHR24238:SF57">
    <property type="entry name" value="G-PROTEIN COUPLED RECEPTOR 83"/>
    <property type="match status" value="1"/>
</dbReference>
<accession>A0AAN8Q113</accession>
<evidence type="ECO:0000256" key="8">
    <source>
        <dbReference type="RuleBase" id="RU000688"/>
    </source>
</evidence>
<dbReference type="PANTHER" id="PTHR24238">
    <property type="entry name" value="G-PROTEIN COUPLED RECEPTOR"/>
    <property type="match status" value="1"/>
</dbReference>
<keyword evidence="6 8" id="KW-0675">Receptor</keyword>
<feature type="transmembrane region" description="Helical" evidence="9">
    <location>
        <begin position="141"/>
        <end position="163"/>
    </location>
</feature>
<proteinExistence type="inferred from homology"/>
<sequence>MGDYGNLTDYEPIGLDLEALYAHMRNYPNVIILTVALGILFLIGTIGNILVVVVFARSFVKHNSTYLILTLAVVDLLINLINIPGVLLREWYIPFRIDIVCKLWEMFQMATIPISALILVAIAFDRYFLICKAFEGPISTFWSRLFVVAAIVIGFILGIPPMLAVGVYNYEYHGLCQPNFLIIDKQTLDNYWKFLTSLFVLIIIILTTLYVFIFLKVYKQSKKWNGVRKNKIIPNQKKNKQDKSCTEEIRDPLGNVVGHKHPRIKFHRFERFKRFFGCHDGDESKLFENKNNVFLVNVTPIRNQETTITENQDREYTAIEQLTPESCSKNKNVKTIKKPAKKVKNKSSAQYQEKNHRQKKAHIKTAKVLCIVTIIYIVSYLPTFVITHSPIHNNIFLFYFYFIHSASNPVIYSFMNKQFRNEIKKLFKITK</sequence>
<dbReference type="Gene3D" id="1.20.1070.10">
    <property type="entry name" value="Rhodopsin 7-helix transmembrane proteins"/>
    <property type="match status" value="2"/>
</dbReference>
<dbReference type="Proteomes" id="UP001347796">
    <property type="component" value="Unassembled WGS sequence"/>
</dbReference>
<dbReference type="PROSITE" id="PS50262">
    <property type="entry name" value="G_PROTEIN_RECEP_F1_2"/>
    <property type="match status" value="1"/>
</dbReference>